<evidence type="ECO:0000256" key="2">
    <source>
        <dbReference type="ARBA" id="ARBA00022475"/>
    </source>
</evidence>
<dbReference type="OrthoDB" id="629958at2"/>
<gene>
    <name evidence="7" type="ORF">FC093_03205</name>
</gene>
<comment type="caution">
    <text evidence="7">The sequence shown here is derived from an EMBL/GenBank/DDBJ whole genome shotgun (WGS) entry which is preliminary data.</text>
</comment>
<evidence type="ECO:0000256" key="6">
    <source>
        <dbReference type="SAM" id="Phobius"/>
    </source>
</evidence>
<dbReference type="EMBL" id="SZQL01000001">
    <property type="protein sequence ID" value="TKK72032.1"/>
    <property type="molecule type" value="Genomic_DNA"/>
</dbReference>
<name>A0A4U3LA92_9BACT</name>
<feature type="transmembrane region" description="Helical" evidence="6">
    <location>
        <begin position="367"/>
        <end position="388"/>
    </location>
</feature>
<sequence>MISNIREKIQNKHFLSLAGNGVMSLLGMATVALLYRALSLNDIGIWVFFQTTVLLADTFRSGFLTTAFIKFYAGATPQRSAEVAGSAWYIATFITGILALLNAPAFLFLHHISNPGLFLFCKWFGIAFICTLPTFMATCVLQGEQRFDRMLYIRFINQGSFILFVAVLMFLHKASLETTVYAYLISSLLTSIFAIAAGWSGIRHFARRSKESISEIFHFGKYSVGTTLSSNMFRTSDTYIINFMLGAPALAVYNIGLRLMEVVEIPLRSFAATGMPELSAAYNSHRSGEVINVMKKYAGMLTVALVPAFIVSVLCADFAVALIGGGKYAHTEAANVLRIFMGFALLYPIDRFFALTIDVIHQPKINFIKVLIMLAGNILGDFAGVWMFGNIYGVALTTVLPTLIGVLIGNWALQRYHPFSFFSVFSTGFTEVKALIKKGLPKRSITGQVALK</sequence>
<evidence type="ECO:0000313" key="8">
    <source>
        <dbReference type="Proteomes" id="UP000305848"/>
    </source>
</evidence>
<evidence type="ECO:0000256" key="4">
    <source>
        <dbReference type="ARBA" id="ARBA00022989"/>
    </source>
</evidence>
<feature type="transmembrane region" description="Helical" evidence="6">
    <location>
        <begin position="336"/>
        <end position="355"/>
    </location>
</feature>
<dbReference type="InterPro" id="IPR050833">
    <property type="entry name" value="Poly_Biosynth_Transport"/>
</dbReference>
<keyword evidence="8" id="KW-1185">Reference proteome</keyword>
<dbReference type="Pfam" id="PF13440">
    <property type="entry name" value="Polysacc_synt_3"/>
    <property type="match status" value="1"/>
</dbReference>
<keyword evidence="3 6" id="KW-0812">Transmembrane</keyword>
<dbReference type="AlphaFoldDB" id="A0A4U3LA92"/>
<dbReference type="RefSeq" id="WP_137260272.1">
    <property type="nucleotide sequence ID" value="NZ_SZQL01000001.1"/>
</dbReference>
<keyword evidence="2" id="KW-1003">Cell membrane</keyword>
<keyword evidence="5 6" id="KW-0472">Membrane</keyword>
<dbReference type="PANTHER" id="PTHR30250:SF31">
    <property type="entry name" value="INNER MEMBRANE PROTEIN YGHQ"/>
    <property type="match status" value="1"/>
</dbReference>
<comment type="subcellular location">
    <subcellularLocation>
        <location evidence="1">Cell membrane</location>
        <topology evidence="1">Multi-pass membrane protein</topology>
    </subcellularLocation>
</comment>
<dbReference type="Proteomes" id="UP000305848">
    <property type="component" value="Unassembled WGS sequence"/>
</dbReference>
<evidence type="ECO:0000313" key="7">
    <source>
        <dbReference type="EMBL" id="TKK72032.1"/>
    </source>
</evidence>
<evidence type="ECO:0000256" key="5">
    <source>
        <dbReference type="ARBA" id="ARBA00023136"/>
    </source>
</evidence>
<organism evidence="7 8">
    <name type="scientific">Ilyomonas limi</name>
    <dbReference type="NCBI Taxonomy" id="2575867"/>
    <lineage>
        <taxon>Bacteria</taxon>
        <taxon>Pseudomonadati</taxon>
        <taxon>Bacteroidota</taxon>
        <taxon>Chitinophagia</taxon>
        <taxon>Chitinophagales</taxon>
        <taxon>Chitinophagaceae</taxon>
        <taxon>Ilyomonas</taxon>
    </lineage>
</organism>
<evidence type="ECO:0000256" key="1">
    <source>
        <dbReference type="ARBA" id="ARBA00004651"/>
    </source>
</evidence>
<feature type="transmembrane region" description="Helical" evidence="6">
    <location>
        <begin position="394"/>
        <end position="413"/>
    </location>
</feature>
<evidence type="ECO:0000256" key="3">
    <source>
        <dbReference type="ARBA" id="ARBA00022692"/>
    </source>
</evidence>
<feature type="transmembrane region" description="Helical" evidence="6">
    <location>
        <begin position="180"/>
        <end position="202"/>
    </location>
</feature>
<dbReference type="GO" id="GO:0005886">
    <property type="term" value="C:plasma membrane"/>
    <property type="evidence" value="ECO:0007669"/>
    <property type="project" value="UniProtKB-SubCell"/>
</dbReference>
<dbReference type="PANTHER" id="PTHR30250">
    <property type="entry name" value="PST FAMILY PREDICTED COLANIC ACID TRANSPORTER"/>
    <property type="match status" value="1"/>
</dbReference>
<reference evidence="7 8" key="1">
    <citation type="submission" date="2019-05" db="EMBL/GenBank/DDBJ databases">
        <title>Panacibacter sp. strain 17mud1-8 Genome sequencing and assembly.</title>
        <authorList>
            <person name="Chhetri G."/>
        </authorList>
    </citation>
    <scope>NUCLEOTIDE SEQUENCE [LARGE SCALE GENOMIC DNA]</scope>
    <source>
        <strain evidence="7 8">17mud1-8</strain>
    </source>
</reference>
<feature type="transmembrane region" description="Helical" evidence="6">
    <location>
        <begin position="301"/>
        <end position="324"/>
    </location>
</feature>
<accession>A0A4U3LA92</accession>
<proteinExistence type="predicted"/>
<keyword evidence="4 6" id="KW-1133">Transmembrane helix</keyword>
<feature type="transmembrane region" description="Helical" evidence="6">
    <location>
        <begin position="155"/>
        <end position="174"/>
    </location>
</feature>
<feature type="transmembrane region" description="Helical" evidence="6">
    <location>
        <begin position="14"/>
        <end position="38"/>
    </location>
</feature>
<feature type="transmembrane region" description="Helical" evidence="6">
    <location>
        <begin position="123"/>
        <end position="143"/>
    </location>
</feature>
<feature type="transmembrane region" description="Helical" evidence="6">
    <location>
        <begin position="87"/>
        <end position="111"/>
    </location>
</feature>
<protein>
    <submittedName>
        <fullName evidence="7">Lipopolysaccharide biosynthesis protein</fullName>
    </submittedName>
</protein>